<gene>
    <name evidence="1" type="ORF">GUJ93_ZPchr0003g16631</name>
</gene>
<dbReference type="Proteomes" id="UP000729402">
    <property type="component" value="Unassembled WGS sequence"/>
</dbReference>
<organism evidence="1 2">
    <name type="scientific">Zizania palustris</name>
    <name type="common">Northern wild rice</name>
    <dbReference type="NCBI Taxonomy" id="103762"/>
    <lineage>
        <taxon>Eukaryota</taxon>
        <taxon>Viridiplantae</taxon>
        <taxon>Streptophyta</taxon>
        <taxon>Embryophyta</taxon>
        <taxon>Tracheophyta</taxon>
        <taxon>Spermatophyta</taxon>
        <taxon>Magnoliopsida</taxon>
        <taxon>Liliopsida</taxon>
        <taxon>Poales</taxon>
        <taxon>Poaceae</taxon>
        <taxon>BOP clade</taxon>
        <taxon>Oryzoideae</taxon>
        <taxon>Oryzeae</taxon>
        <taxon>Zizaniinae</taxon>
        <taxon>Zizania</taxon>
    </lineage>
</organism>
<comment type="caution">
    <text evidence="1">The sequence shown here is derived from an EMBL/GenBank/DDBJ whole genome shotgun (WGS) entry which is preliminary data.</text>
</comment>
<dbReference type="AlphaFoldDB" id="A0A8J5STW3"/>
<reference evidence="1" key="2">
    <citation type="submission" date="2021-02" db="EMBL/GenBank/DDBJ databases">
        <authorList>
            <person name="Kimball J.A."/>
            <person name="Haas M.W."/>
            <person name="Macchietto M."/>
            <person name="Kono T."/>
            <person name="Duquette J."/>
            <person name="Shao M."/>
        </authorList>
    </citation>
    <scope>NUCLEOTIDE SEQUENCE</scope>
    <source>
        <tissue evidence="1">Fresh leaf tissue</tissue>
    </source>
</reference>
<name>A0A8J5STW3_ZIZPA</name>
<proteinExistence type="predicted"/>
<accession>A0A8J5STW3</accession>
<reference evidence="1" key="1">
    <citation type="journal article" date="2021" name="bioRxiv">
        <title>Whole Genome Assembly and Annotation of Northern Wild Rice, Zizania palustris L., Supports a Whole Genome Duplication in the Zizania Genus.</title>
        <authorList>
            <person name="Haas M."/>
            <person name="Kono T."/>
            <person name="Macchietto M."/>
            <person name="Millas R."/>
            <person name="McGilp L."/>
            <person name="Shao M."/>
            <person name="Duquette J."/>
            <person name="Hirsch C.N."/>
            <person name="Kimball J."/>
        </authorList>
    </citation>
    <scope>NUCLEOTIDE SEQUENCE</scope>
    <source>
        <tissue evidence="1">Fresh leaf tissue</tissue>
    </source>
</reference>
<evidence type="ECO:0000313" key="1">
    <source>
        <dbReference type="EMBL" id="KAG8061464.1"/>
    </source>
</evidence>
<evidence type="ECO:0000313" key="2">
    <source>
        <dbReference type="Proteomes" id="UP000729402"/>
    </source>
</evidence>
<keyword evidence="2" id="KW-1185">Reference proteome</keyword>
<protein>
    <submittedName>
        <fullName evidence="1">Uncharacterized protein</fullName>
    </submittedName>
</protein>
<sequence>MARSVRDGFRATAGFCCACDKGCRSVISGRGVRGVAGGRRVDAPMPSLPGVRGEAEMAHCGVDGVAGAMARRLGVLLAVGERSGVALDRGLDGVVCDMPSRKPNSRAGRRARQMVLDCYIPVRHDGLHDLLQFAEVDRFTNIICRT</sequence>
<dbReference type="EMBL" id="JAAALK010000286">
    <property type="protein sequence ID" value="KAG8061464.1"/>
    <property type="molecule type" value="Genomic_DNA"/>
</dbReference>